<keyword evidence="6 9" id="KW-0804">Transcription</keyword>
<evidence type="ECO:0000256" key="5">
    <source>
        <dbReference type="ARBA" id="ARBA00023159"/>
    </source>
</evidence>
<gene>
    <name evidence="9" type="primary">MED5</name>
    <name evidence="10" type="ORF">EI97DRAFT_436308</name>
</gene>
<keyword evidence="11" id="KW-1185">Reference proteome</keyword>
<sequence length="1052" mass="115546">MDPHVRDWSRFFDACLRRRLDVELFAITAELLYERSPLPGVKIARLLLRPRTAAAPKLPDPRVIWYCERLLALKRIDVSEVLAAAFQFSPSRDRPPQEGVEGSVPKNHRSRWLNPPALEEILFDRLHKLFMTGERPLSSLEAARTIFVLSKWMSAMVASHTSDSMMHAMAGIPQHPQQSSIIVREGLGLLMVSLVENAKILEVLGRDHMDDVKKSFSQSLSSFIPFLQQTSQTALQIASRLEMSQKQHGLFDKSLHLDGHAGQGPNLDVAALQLDAVMDLPALNTRAGLFVYLNSLLFGRPLTDAFTMSTYLSARYKGDSQSMITDLITAAFDVLANAMYRNEPSHVMFCLKSFLVNKVPLLIVQFSSSTFPMTAEICITEALARIDPNAFPAFSQDFGILGNNSNSLSDARQDFLNACALHGLIAANTVQRLLGETPLQGPPSTRHVKKHVLNKLKNNFESVNPLIEQLTALDGNAGAIVLALTEFISHLCDTQMTMYLKTLCNSLLKRPQALDVMLQFASPERILRPLCLFLHDWRYEDTQGEYQPVYEEFGAILVLVLAFVHRYNLSYHELGIGHDSFVAQLLERGHVSIRQDDTTEEQRKHLGNWLKGLYDSDKEALGNDVFASCRPQDFYLIVPTLFRHTVVACSAGVLSLDTAKCGLEYLQDTSLLPSLVGGLTWMAGYAEHNHRDLDVMIPLFNKLTRPGSVSGDAQAMHSAIISIVSGRLEKCLRALKQRHPNRSDIDHLLHIIINQGSYEHSVYSSSSELGRWTNSPPTTLYREIKHSVQALSQWASAAALHPTPPSYAHKQIYASLHLLGTHKTLHAILSEIRTQTEARNGAAALDVGLSIVCAPMLENSSLATDVTTSISSPRTHLNLREMLKEEFDNAASLVATDQLLAETIVRLHRRVEAFVAAIAQNQAALATAQLDMSNVDLAEVQAAQNAQMDKALNDVAAAAAAAASANPEQQAALQRSLEQHLDLSAAAAAAAAAGGLDLSGMGVAGGADMGSLGNLDLGGLGDMGMGMGMGMELDMDMGMEDDDTWGLNFNDM</sequence>
<organism evidence="10 11">
    <name type="scientific">Westerdykella ornata</name>
    <dbReference type="NCBI Taxonomy" id="318751"/>
    <lineage>
        <taxon>Eukaryota</taxon>
        <taxon>Fungi</taxon>
        <taxon>Dikarya</taxon>
        <taxon>Ascomycota</taxon>
        <taxon>Pezizomycotina</taxon>
        <taxon>Dothideomycetes</taxon>
        <taxon>Pleosporomycetidae</taxon>
        <taxon>Pleosporales</taxon>
        <taxon>Sporormiaceae</taxon>
        <taxon>Westerdykella</taxon>
    </lineage>
</organism>
<dbReference type="InterPro" id="IPR014801">
    <property type="entry name" value="Mediator_Med5_fun"/>
</dbReference>
<accession>A0A6A6JAH3</accession>
<dbReference type="PANTHER" id="PTHR35784">
    <property type="entry name" value="MEDIATOR OF RNA POLYMERASE II TRANSCRIPTION SUBUNIT 5"/>
    <property type="match status" value="1"/>
</dbReference>
<keyword evidence="4 9" id="KW-0805">Transcription regulation</keyword>
<protein>
    <recommendedName>
        <fullName evidence="3 9">Mediator of RNA polymerase II transcription subunit 5</fullName>
    </recommendedName>
    <alternativeName>
        <fullName evidence="8 9">Mediator complex subunit 5</fullName>
    </alternativeName>
</protein>
<comment type="similarity">
    <text evidence="2 9">Belongs to the Mediator complex subunit 5 family.</text>
</comment>
<comment type="subcellular location">
    <subcellularLocation>
        <location evidence="1 9">Nucleus</location>
    </subcellularLocation>
</comment>
<dbReference type="Pfam" id="PF08689">
    <property type="entry name" value="Med5"/>
    <property type="match status" value="1"/>
</dbReference>
<evidence type="ECO:0000256" key="7">
    <source>
        <dbReference type="ARBA" id="ARBA00023242"/>
    </source>
</evidence>
<dbReference type="PANTHER" id="PTHR35784:SF1">
    <property type="entry name" value="MEDIATOR OF RNA POLYMERASE II TRANSCRIPTION SUBUNIT 5"/>
    <property type="match status" value="1"/>
</dbReference>
<dbReference type="Proteomes" id="UP000800097">
    <property type="component" value="Unassembled WGS sequence"/>
</dbReference>
<evidence type="ECO:0000256" key="3">
    <source>
        <dbReference type="ARBA" id="ARBA00020628"/>
    </source>
</evidence>
<evidence type="ECO:0000256" key="4">
    <source>
        <dbReference type="ARBA" id="ARBA00023015"/>
    </source>
</evidence>
<dbReference type="GO" id="GO:0003712">
    <property type="term" value="F:transcription coregulator activity"/>
    <property type="evidence" value="ECO:0007669"/>
    <property type="project" value="InterPro"/>
</dbReference>
<dbReference type="OrthoDB" id="5322661at2759"/>
<evidence type="ECO:0000313" key="11">
    <source>
        <dbReference type="Proteomes" id="UP000800097"/>
    </source>
</evidence>
<dbReference type="GO" id="GO:0016592">
    <property type="term" value="C:mediator complex"/>
    <property type="evidence" value="ECO:0007669"/>
    <property type="project" value="InterPro"/>
</dbReference>
<evidence type="ECO:0000313" key="10">
    <source>
        <dbReference type="EMBL" id="KAF2273257.1"/>
    </source>
</evidence>
<evidence type="ECO:0000256" key="8">
    <source>
        <dbReference type="ARBA" id="ARBA00031256"/>
    </source>
</evidence>
<evidence type="ECO:0000256" key="6">
    <source>
        <dbReference type="ARBA" id="ARBA00023163"/>
    </source>
</evidence>
<comment type="subunit">
    <text evidence="9">Component of the Mediator complex.</text>
</comment>
<dbReference type="EMBL" id="ML986512">
    <property type="protein sequence ID" value="KAF2273257.1"/>
    <property type="molecule type" value="Genomic_DNA"/>
</dbReference>
<reference evidence="10" key="1">
    <citation type="journal article" date="2020" name="Stud. Mycol.">
        <title>101 Dothideomycetes genomes: a test case for predicting lifestyles and emergence of pathogens.</title>
        <authorList>
            <person name="Haridas S."/>
            <person name="Albert R."/>
            <person name="Binder M."/>
            <person name="Bloem J."/>
            <person name="Labutti K."/>
            <person name="Salamov A."/>
            <person name="Andreopoulos B."/>
            <person name="Baker S."/>
            <person name="Barry K."/>
            <person name="Bills G."/>
            <person name="Bluhm B."/>
            <person name="Cannon C."/>
            <person name="Castanera R."/>
            <person name="Culley D."/>
            <person name="Daum C."/>
            <person name="Ezra D."/>
            <person name="Gonzalez J."/>
            <person name="Henrissat B."/>
            <person name="Kuo A."/>
            <person name="Liang C."/>
            <person name="Lipzen A."/>
            <person name="Lutzoni F."/>
            <person name="Magnuson J."/>
            <person name="Mondo S."/>
            <person name="Nolan M."/>
            <person name="Ohm R."/>
            <person name="Pangilinan J."/>
            <person name="Park H.-J."/>
            <person name="Ramirez L."/>
            <person name="Alfaro M."/>
            <person name="Sun H."/>
            <person name="Tritt A."/>
            <person name="Yoshinaga Y."/>
            <person name="Zwiers L.-H."/>
            <person name="Turgeon B."/>
            <person name="Goodwin S."/>
            <person name="Spatafora J."/>
            <person name="Crous P."/>
            <person name="Grigoriev I."/>
        </authorList>
    </citation>
    <scope>NUCLEOTIDE SEQUENCE</scope>
    <source>
        <strain evidence="10">CBS 379.55</strain>
    </source>
</reference>
<keyword evidence="7 9" id="KW-0539">Nucleus</keyword>
<keyword evidence="5 9" id="KW-0010">Activator</keyword>
<comment type="function">
    <text evidence="9">Component of the Mediator complex, a coactivator involved in the regulated transcription of nearly all RNA polymerase II-dependent genes. Mediator functions as a bridge to convey information from gene-specific regulatory proteins to the basal RNA polymerase II transcription machinery. Mediator is recruited to promoters by direct interactions with regulatory proteins and serves as a scaffold for the assembly of a functional preinitiation complex with RNA polymerase II and the general transcription factors.</text>
</comment>
<proteinExistence type="inferred from homology"/>
<evidence type="ECO:0000256" key="2">
    <source>
        <dbReference type="ARBA" id="ARBA00008782"/>
    </source>
</evidence>
<dbReference type="GO" id="GO:0006357">
    <property type="term" value="P:regulation of transcription by RNA polymerase II"/>
    <property type="evidence" value="ECO:0007669"/>
    <property type="project" value="InterPro"/>
</dbReference>
<evidence type="ECO:0000256" key="1">
    <source>
        <dbReference type="ARBA" id="ARBA00004123"/>
    </source>
</evidence>
<evidence type="ECO:0000256" key="9">
    <source>
        <dbReference type="RuleBase" id="RU364142"/>
    </source>
</evidence>
<name>A0A6A6JAH3_WESOR</name>
<dbReference type="AlphaFoldDB" id="A0A6A6JAH3"/>